<keyword evidence="3" id="KW-0862">Zinc</keyword>
<evidence type="ECO:0000256" key="1">
    <source>
        <dbReference type="ARBA" id="ARBA00022723"/>
    </source>
</evidence>
<evidence type="ECO:0000256" key="3">
    <source>
        <dbReference type="ARBA" id="ARBA00022833"/>
    </source>
</evidence>
<keyword evidence="1" id="KW-0479">Metal-binding</keyword>
<dbReference type="InterPro" id="IPR029228">
    <property type="entry name" value="Alkyl_sulf_dimr"/>
</dbReference>
<dbReference type="EMBL" id="BSPQ01000001">
    <property type="protein sequence ID" value="GLS89377.1"/>
    <property type="molecule type" value="Genomic_DNA"/>
</dbReference>
<dbReference type="InterPro" id="IPR038536">
    <property type="entry name" value="Alkyl/aryl-sulf_dimr_sf"/>
</dbReference>
<dbReference type="Pfam" id="PF14864">
    <property type="entry name" value="Alkyl_sulf_C"/>
    <property type="match status" value="1"/>
</dbReference>
<gene>
    <name evidence="7" type="ORF">GCM10007916_04440</name>
</gene>
<dbReference type="SUPFAM" id="SSF55718">
    <property type="entry name" value="SCP-like"/>
    <property type="match status" value="1"/>
</dbReference>
<dbReference type="SUPFAM" id="SSF56281">
    <property type="entry name" value="Metallo-hydrolase/oxidoreductase"/>
    <property type="match status" value="1"/>
</dbReference>
<dbReference type="Gene3D" id="3.60.15.30">
    <property type="entry name" value="Metallo-beta-lactamase domain"/>
    <property type="match status" value="1"/>
</dbReference>
<evidence type="ECO:0000259" key="6">
    <source>
        <dbReference type="SMART" id="SM00849"/>
    </source>
</evidence>
<dbReference type="RefSeq" id="WP_284202496.1">
    <property type="nucleotide sequence ID" value="NZ_BSPQ01000001.1"/>
</dbReference>
<feature type="domain" description="Metallo-beta-lactamase" evidence="6">
    <location>
        <begin position="126"/>
        <end position="348"/>
    </location>
</feature>
<dbReference type="Proteomes" id="UP001157353">
    <property type="component" value="Unassembled WGS sequence"/>
</dbReference>
<keyword evidence="8" id="KW-1185">Reference proteome</keyword>
<dbReference type="Pfam" id="PF00753">
    <property type="entry name" value="Lactamase_B"/>
    <property type="match status" value="1"/>
</dbReference>
<dbReference type="Gene3D" id="3.30.1050.10">
    <property type="entry name" value="SCP2 sterol-binding domain"/>
    <property type="match status" value="1"/>
</dbReference>
<feature type="chain" id="PRO_5046103788" evidence="5">
    <location>
        <begin position="22"/>
        <end position="654"/>
    </location>
</feature>
<protein>
    <submittedName>
        <fullName evidence="7">Alkyl sulfatase</fullName>
    </submittedName>
</protein>
<dbReference type="PANTHER" id="PTHR43223">
    <property type="entry name" value="ALKYL/ARYL-SULFATASE"/>
    <property type="match status" value="1"/>
</dbReference>
<comment type="similarity">
    <text evidence="4">Belongs to the metallo-beta-lactamase superfamily. Type III sulfatase family.</text>
</comment>
<organism evidence="7 8">
    <name type="scientific">Psychromonas marina</name>
    <dbReference type="NCBI Taxonomy" id="88364"/>
    <lineage>
        <taxon>Bacteria</taxon>
        <taxon>Pseudomonadati</taxon>
        <taxon>Pseudomonadota</taxon>
        <taxon>Gammaproteobacteria</taxon>
        <taxon>Alteromonadales</taxon>
        <taxon>Psychromonadaceae</taxon>
        <taxon>Psychromonas</taxon>
    </lineage>
</organism>
<reference evidence="8" key="1">
    <citation type="journal article" date="2019" name="Int. J. Syst. Evol. Microbiol.">
        <title>The Global Catalogue of Microorganisms (GCM) 10K type strain sequencing project: providing services to taxonomists for standard genome sequencing and annotation.</title>
        <authorList>
            <consortium name="The Broad Institute Genomics Platform"/>
            <consortium name="The Broad Institute Genome Sequencing Center for Infectious Disease"/>
            <person name="Wu L."/>
            <person name="Ma J."/>
        </authorList>
    </citation>
    <scope>NUCLEOTIDE SEQUENCE [LARGE SCALE GENOMIC DNA]</scope>
    <source>
        <strain evidence="8">NBRC 103166</strain>
    </source>
</reference>
<evidence type="ECO:0000256" key="5">
    <source>
        <dbReference type="SAM" id="SignalP"/>
    </source>
</evidence>
<dbReference type="Gene3D" id="1.25.40.880">
    <property type="entry name" value="Alkyl sulfatase, dimerisation domain"/>
    <property type="match status" value="1"/>
</dbReference>
<name>A0ABQ6DW83_9GAMM</name>
<comment type="caution">
    <text evidence="7">The sequence shown here is derived from an EMBL/GenBank/DDBJ whole genome shotgun (WGS) entry which is preliminary data.</text>
</comment>
<sequence length="654" mass="73376">MNILRTIIITGLASVVLPVMAVTEAKPATQYTIDANQAVLKALPFSDKVDFDNATRGLISKPDTLTITDKDGKAVWDLEEYKRFISIDKVSPDSVNPSLWRNSQLTIQYGLFEVTKNIYQVRGYDLSNITFVKGDTGWIVFDPLISPETAKAALDLINKEFGERPVVAIIYSHSHIDHYGGATGIVTQADVDAGKVHILAPEGFAEHAVSENVIAGNAMGRRAIYMYGALLPRDEKGGINGGLGMTTSTGVAGLILPTRDISRTDEKVKIDGVEMIFQMTPGTEAPAEMNTWFPEWNALWMAENSTNTMHNILTLRGAQVRDALKWSYYLNETIEKWGDKVEVKFQSHHWPVWGNENIIPYFEKQRDIYKFTHDQSVRLMNQGYNGEEISEMITLPASLENNWATRGYYGTLRHNSRAVYQRYMGWYNGNPSDLNNLPDELVAVKYMEFMGGEKEVLKKSQASFDKGEYRWVAEVMKHAVFANPESTDAKELLADAYEQLGYQSESGPWRSVYLQGAYELRNGVPAAGGTQTATEDTIRAMQAGMLFDYLSVRLNVEKAAGKDFKINVNFTDTKKKYTLSVKNSVLNHTTKQARKADVTISMSMATMHEIQLKTIDFDSAIESGKVKLKGEKSVLDDFMGMLDDYNFWFNIVTP</sequence>
<proteinExistence type="inferred from homology"/>
<evidence type="ECO:0000256" key="4">
    <source>
        <dbReference type="ARBA" id="ARBA00033751"/>
    </source>
</evidence>
<dbReference type="InterPro" id="IPR036527">
    <property type="entry name" value="SCP2_sterol-bd_dom_sf"/>
</dbReference>
<dbReference type="InterPro" id="IPR036866">
    <property type="entry name" value="RibonucZ/Hydroxyglut_hydro"/>
</dbReference>
<dbReference type="CDD" id="cd07710">
    <property type="entry name" value="arylsulfatase_Sdsa1-like_MBL-fold"/>
    <property type="match status" value="1"/>
</dbReference>
<evidence type="ECO:0000313" key="7">
    <source>
        <dbReference type="EMBL" id="GLS89377.1"/>
    </source>
</evidence>
<keyword evidence="2" id="KW-0378">Hydrolase</keyword>
<dbReference type="InterPro" id="IPR001279">
    <property type="entry name" value="Metallo-B-lactamas"/>
</dbReference>
<evidence type="ECO:0000313" key="8">
    <source>
        <dbReference type="Proteomes" id="UP001157353"/>
    </source>
</evidence>
<dbReference type="InterPro" id="IPR029229">
    <property type="entry name" value="Alkyl_sulf_C"/>
</dbReference>
<dbReference type="InterPro" id="IPR052195">
    <property type="entry name" value="Bact_Alkyl/Aryl-Sulfatase"/>
</dbReference>
<dbReference type="SMART" id="SM00849">
    <property type="entry name" value="Lactamase_B"/>
    <property type="match status" value="1"/>
</dbReference>
<keyword evidence="5" id="KW-0732">Signal</keyword>
<dbReference type="InterPro" id="IPR044097">
    <property type="entry name" value="Bds1/SdsA1_MBL-fold"/>
</dbReference>
<dbReference type="PANTHER" id="PTHR43223:SF1">
    <property type="entry name" value="ALKYL_ARYL-SULFATASE BDS1"/>
    <property type="match status" value="1"/>
</dbReference>
<evidence type="ECO:0000256" key="2">
    <source>
        <dbReference type="ARBA" id="ARBA00022801"/>
    </source>
</evidence>
<feature type="signal peptide" evidence="5">
    <location>
        <begin position="1"/>
        <end position="21"/>
    </location>
</feature>
<accession>A0ABQ6DW83</accession>
<dbReference type="Pfam" id="PF14863">
    <property type="entry name" value="Alkyl_sulf_dimr"/>
    <property type="match status" value="1"/>
</dbReference>